<keyword evidence="1 5" id="KW-1277">Toxin-antitoxin system</keyword>
<dbReference type="GO" id="GO:0045926">
    <property type="term" value="P:negative regulation of growth"/>
    <property type="evidence" value="ECO:0007669"/>
    <property type="project" value="UniProtKB-ARBA"/>
</dbReference>
<dbReference type="InterPro" id="IPR022907">
    <property type="entry name" value="VapC_family"/>
</dbReference>
<dbReference type="Proteomes" id="UP000035760">
    <property type="component" value="Unassembled WGS sequence"/>
</dbReference>
<dbReference type="HAMAP" id="MF_00265">
    <property type="entry name" value="VapC_Nob1"/>
    <property type="match status" value="1"/>
</dbReference>
<keyword evidence="3 5" id="KW-0479">Metal-binding</keyword>
<keyword evidence="5" id="KW-0460">Magnesium</keyword>
<evidence type="ECO:0000256" key="5">
    <source>
        <dbReference type="HAMAP-Rule" id="MF_00265"/>
    </source>
</evidence>
<evidence type="ECO:0000256" key="4">
    <source>
        <dbReference type="ARBA" id="ARBA00022801"/>
    </source>
</evidence>
<dbReference type="EMBL" id="CBTJ020000108">
    <property type="protein sequence ID" value="CDI04371.1"/>
    <property type="molecule type" value="Genomic_DNA"/>
</dbReference>
<gene>
    <name evidence="5 7" type="primary">vapC</name>
    <name evidence="7" type="ORF">BN873_950054</name>
</gene>
<accession>W6M8Q7</accession>
<evidence type="ECO:0000313" key="7">
    <source>
        <dbReference type="EMBL" id="CDI04371.1"/>
    </source>
</evidence>
<proteinExistence type="inferred from homology"/>
<dbReference type="STRING" id="1400863.BN873_950054"/>
<dbReference type="InterPro" id="IPR006226">
    <property type="entry name" value="Mtu_PIN"/>
</dbReference>
<evidence type="ECO:0000256" key="1">
    <source>
        <dbReference type="ARBA" id="ARBA00022649"/>
    </source>
</evidence>
<dbReference type="SUPFAM" id="SSF88723">
    <property type="entry name" value="PIN domain-like"/>
    <property type="match status" value="1"/>
</dbReference>
<feature type="binding site" evidence="5">
    <location>
        <position position="105"/>
    </location>
    <ligand>
        <name>Mg(2+)</name>
        <dbReference type="ChEBI" id="CHEBI:18420"/>
    </ligand>
</feature>
<protein>
    <recommendedName>
        <fullName evidence="5">Ribonuclease VapC</fullName>
        <shortName evidence="5">RNase VapC</shortName>
        <ecNumber evidence="5">3.1.-.-</ecNumber>
    </recommendedName>
    <alternativeName>
        <fullName evidence="5">Toxin VapC</fullName>
    </alternativeName>
</protein>
<dbReference type="GO" id="GO:0004540">
    <property type="term" value="F:RNA nuclease activity"/>
    <property type="evidence" value="ECO:0007669"/>
    <property type="project" value="InterPro"/>
</dbReference>
<dbReference type="GO" id="GO:0016788">
    <property type="term" value="F:hydrolase activity, acting on ester bonds"/>
    <property type="evidence" value="ECO:0007669"/>
    <property type="project" value="InterPro"/>
</dbReference>
<dbReference type="AlphaFoldDB" id="W6M8Q7"/>
<dbReference type="InterPro" id="IPR002716">
    <property type="entry name" value="PIN_dom"/>
</dbReference>
<evidence type="ECO:0000313" key="8">
    <source>
        <dbReference type="Proteomes" id="UP000035760"/>
    </source>
</evidence>
<dbReference type="NCBIfam" id="TIGR00028">
    <property type="entry name" value="Mtu_PIN_fam"/>
    <property type="match status" value="1"/>
</dbReference>
<reference evidence="7" key="2">
    <citation type="submission" date="2014-03" db="EMBL/GenBank/DDBJ databases">
        <title>Candidatus Competibacter-lineage genomes retrieved from metagenomes reveal functional metabolic diversity.</title>
        <authorList>
            <person name="McIlroy S.J."/>
            <person name="Albertsen M."/>
            <person name="Andresen E.K."/>
            <person name="Saunders A.M."/>
            <person name="Kristiansen R."/>
            <person name="Stokholm-Bjerregaard M."/>
            <person name="Nielsen K.L."/>
            <person name="Nielsen P.H."/>
        </authorList>
    </citation>
    <scope>NUCLEOTIDE SEQUENCE</scope>
    <source>
        <strain evidence="7">Run_A_D11</strain>
    </source>
</reference>
<comment type="function">
    <text evidence="5">Toxic component of a toxin-antitoxin (TA) system. An RNase.</text>
</comment>
<evidence type="ECO:0000256" key="3">
    <source>
        <dbReference type="ARBA" id="ARBA00022723"/>
    </source>
</evidence>
<reference evidence="7" key="1">
    <citation type="submission" date="2013-07" db="EMBL/GenBank/DDBJ databases">
        <authorList>
            <person name="McIlroy S."/>
        </authorList>
    </citation>
    <scope>NUCLEOTIDE SEQUENCE [LARGE SCALE GENOMIC DNA]</scope>
    <source>
        <strain evidence="7">Run_A_D11</strain>
    </source>
</reference>
<keyword evidence="2 5" id="KW-0540">Nuclease</keyword>
<comment type="similarity">
    <text evidence="5">Belongs to the PINc/VapC protein family.</text>
</comment>
<organism evidence="7 8">
    <name type="scientific">Candidatus Competibacter denitrificans Run_A_D11</name>
    <dbReference type="NCBI Taxonomy" id="1400863"/>
    <lineage>
        <taxon>Bacteria</taxon>
        <taxon>Pseudomonadati</taxon>
        <taxon>Pseudomonadota</taxon>
        <taxon>Gammaproteobacteria</taxon>
        <taxon>Candidatus Competibacteraceae</taxon>
        <taxon>Candidatus Competibacter</taxon>
    </lineage>
</organism>
<evidence type="ECO:0000259" key="6">
    <source>
        <dbReference type="Pfam" id="PF01850"/>
    </source>
</evidence>
<evidence type="ECO:0000256" key="2">
    <source>
        <dbReference type="ARBA" id="ARBA00022722"/>
    </source>
</evidence>
<dbReference type="GO" id="GO:0000287">
    <property type="term" value="F:magnesium ion binding"/>
    <property type="evidence" value="ECO:0007669"/>
    <property type="project" value="UniProtKB-UniRule"/>
</dbReference>
<feature type="binding site" evidence="5">
    <location>
        <position position="6"/>
    </location>
    <ligand>
        <name>Mg(2+)</name>
        <dbReference type="ChEBI" id="CHEBI:18420"/>
    </ligand>
</feature>
<feature type="domain" description="PIN" evidence="6">
    <location>
        <begin position="4"/>
        <end position="128"/>
    </location>
</feature>
<comment type="caution">
    <text evidence="7">The sequence shown here is derived from an EMBL/GenBank/DDBJ whole genome shotgun (WGS) entry which is preliminary data.</text>
</comment>
<dbReference type="RefSeq" id="WP_048676554.1">
    <property type="nucleotide sequence ID" value="NZ_CBTJ020000108.1"/>
</dbReference>
<dbReference type="Pfam" id="PF01850">
    <property type="entry name" value="PIN"/>
    <property type="match status" value="1"/>
</dbReference>
<dbReference type="GO" id="GO:0090729">
    <property type="term" value="F:toxin activity"/>
    <property type="evidence" value="ECO:0007669"/>
    <property type="project" value="UniProtKB-KW"/>
</dbReference>
<keyword evidence="8" id="KW-1185">Reference proteome</keyword>
<keyword evidence="5" id="KW-0800">Toxin</keyword>
<dbReference type="InterPro" id="IPR029060">
    <property type="entry name" value="PIN-like_dom_sf"/>
</dbReference>
<comment type="cofactor">
    <cofactor evidence="5">
        <name>Mg(2+)</name>
        <dbReference type="ChEBI" id="CHEBI:18420"/>
    </cofactor>
</comment>
<sequence>MRALLDVNVLIALLDAGHLHHRLAMDWLTAQIHEGWASCPLTQNGCIRIFSHPAYPNAVSAFQIANRLAQATAQEAHVFWPDSISLLEPQRLAWDRLLSSRQVTDAYLLALAVAHGGRLVTLDQRIPVAAVSNAEAKHLVVLS</sequence>
<keyword evidence="4 5" id="KW-0378">Hydrolase</keyword>
<dbReference type="EC" id="3.1.-.-" evidence="5"/>
<name>W6M8Q7_9GAMM</name>
<dbReference type="OrthoDB" id="196567at2"/>